<dbReference type="InterPro" id="IPR050261">
    <property type="entry name" value="FrsA_esterase"/>
</dbReference>
<evidence type="ECO:0000313" key="3">
    <source>
        <dbReference type="Proteomes" id="UP000317178"/>
    </source>
</evidence>
<organism evidence="2 3">
    <name type="scientific">Polystyrenella longa</name>
    <dbReference type="NCBI Taxonomy" id="2528007"/>
    <lineage>
        <taxon>Bacteria</taxon>
        <taxon>Pseudomonadati</taxon>
        <taxon>Planctomycetota</taxon>
        <taxon>Planctomycetia</taxon>
        <taxon>Planctomycetales</taxon>
        <taxon>Planctomycetaceae</taxon>
        <taxon>Polystyrenella</taxon>
    </lineage>
</organism>
<dbReference type="SUPFAM" id="SSF53474">
    <property type="entry name" value="alpha/beta-Hydrolases"/>
    <property type="match status" value="2"/>
</dbReference>
<dbReference type="PANTHER" id="PTHR22946">
    <property type="entry name" value="DIENELACTONE HYDROLASE DOMAIN-CONTAINING PROTEIN-RELATED"/>
    <property type="match status" value="1"/>
</dbReference>
<keyword evidence="3" id="KW-1185">Reference proteome</keyword>
<dbReference type="Gene3D" id="3.40.50.1820">
    <property type="entry name" value="alpha/beta hydrolase"/>
    <property type="match status" value="2"/>
</dbReference>
<proteinExistence type="predicted"/>
<dbReference type="KEGG" id="plon:Pla110_09060"/>
<protein>
    <submittedName>
        <fullName evidence="2">Alpha/beta hydrolase family protein</fullName>
    </submittedName>
</protein>
<dbReference type="Proteomes" id="UP000317178">
    <property type="component" value="Chromosome"/>
</dbReference>
<sequence length="770" mass="86400" precursor="true">MYRSTICLLALLVFGFMPSILSAESPDVLPGTTLLELEQPLDEVMVAGIDRFALKAIEEARQERINNWPVDFTSQETFYQTVAPLREEFKQIIGVVDERVPNPKFELISTLDSPSLVAQGADFEIHRVRWSVLEGVTGEGLLLLPTGGAKGNAVALPDADWTPEQLCGLLPGVPEQGRFPLFLAQAGYRVLVPTLVNREQTWSGHEDVFFTNQPHREWIYRQAFILGRHIIGYEVQKVLAGLDALEQLGTTEQSVIAGIGEGGLLALYSGAIDERIDTTICAGYFDQRESVWKEPIYRNVWGLLTKFGDAQLAGMIAPRELIVVNTASPEVAGPPEAIKGHHSTAAPGRIESPGTSVQAELKLAGTYFQQLNVPDQLMVWEKAAANSIQPEVIAAVANIDPQKNSSSNTNLKILQTPKDDELNQRQQKQVAELTNFTQGLLDECHKVREQLWSSADHSSPEAWTKSTAKLKEQMETGFIGKIDLPLSAPNVRTRKIMENEHFTGYEVVFDVFPEVIAGGILLVPHHIPEGEERPLVVCQHGLEGLAMDCVTYEEDRFRYYKAFASELAKQGFITYSPQNPYRGKDQFRTLQLKSNLLKRSLFSYIIPQHRQTLRWLGKLPYVDANRMAFYGLSYGGKTAMRVPPFVDEYCLSICSGDFDEWIVKIACNSERYCYVFHGEYEIFEWNMGNLANYAELATLIFPRPFMVERGHNDGVAPDRWVAAEYAKVRRHYNQMGLNAQTTIEYFDGPHQINLVGTTEFLKAQLGFEGE</sequence>
<keyword evidence="2" id="KW-0378">Hydrolase</keyword>
<feature type="chain" id="PRO_5022135162" evidence="1">
    <location>
        <begin position="24"/>
        <end position="770"/>
    </location>
</feature>
<gene>
    <name evidence="2" type="ORF">Pla110_09060</name>
</gene>
<name>A0A518CJ03_9PLAN</name>
<evidence type="ECO:0000313" key="2">
    <source>
        <dbReference type="EMBL" id="QDU79201.1"/>
    </source>
</evidence>
<dbReference type="GO" id="GO:0016787">
    <property type="term" value="F:hydrolase activity"/>
    <property type="evidence" value="ECO:0007669"/>
    <property type="project" value="UniProtKB-KW"/>
</dbReference>
<feature type="signal peptide" evidence="1">
    <location>
        <begin position="1"/>
        <end position="23"/>
    </location>
</feature>
<reference evidence="2 3" key="1">
    <citation type="submission" date="2019-02" db="EMBL/GenBank/DDBJ databases">
        <title>Deep-cultivation of Planctomycetes and their phenomic and genomic characterization uncovers novel biology.</title>
        <authorList>
            <person name="Wiegand S."/>
            <person name="Jogler M."/>
            <person name="Boedeker C."/>
            <person name="Pinto D."/>
            <person name="Vollmers J."/>
            <person name="Rivas-Marin E."/>
            <person name="Kohn T."/>
            <person name="Peeters S.H."/>
            <person name="Heuer A."/>
            <person name="Rast P."/>
            <person name="Oberbeckmann S."/>
            <person name="Bunk B."/>
            <person name="Jeske O."/>
            <person name="Meyerdierks A."/>
            <person name="Storesund J.E."/>
            <person name="Kallscheuer N."/>
            <person name="Luecker S."/>
            <person name="Lage O.M."/>
            <person name="Pohl T."/>
            <person name="Merkel B.J."/>
            <person name="Hornburger P."/>
            <person name="Mueller R.-W."/>
            <person name="Bruemmer F."/>
            <person name="Labrenz M."/>
            <person name="Spormann A.M."/>
            <person name="Op den Camp H."/>
            <person name="Overmann J."/>
            <person name="Amann R."/>
            <person name="Jetten M.S.M."/>
            <person name="Mascher T."/>
            <person name="Medema M.H."/>
            <person name="Devos D.P."/>
            <person name="Kaster A.-K."/>
            <person name="Ovreas L."/>
            <person name="Rohde M."/>
            <person name="Galperin M.Y."/>
            <person name="Jogler C."/>
        </authorList>
    </citation>
    <scope>NUCLEOTIDE SEQUENCE [LARGE SCALE GENOMIC DNA]</scope>
    <source>
        <strain evidence="2 3">Pla110</strain>
    </source>
</reference>
<dbReference type="EMBL" id="CP036281">
    <property type="protein sequence ID" value="QDU79201.1"/>
    <property type="molecule type" value="Genomic_DNA"/>
</dbReference>
<dbReference type="OrthoDB" id="8183145at2"/>
<accession>A0A518CJ03</accession>
<dbReference type="AlphaFoldDB" id="A0A518CJ03"/>
<dbReference type="RefSeq" id="WP_144993621.1">
    <property type="nucleotide sequence ID" value="NZ_CP036281.1"/>
</dbReference>
<keyword evidence="1" id="KW-0732">Signal</keyword>
<dbReference type="InterPro" id="IPR029058">
    <property type="entry name" value="AB_hydrolase_fold"/>
</dbReference>
<evidence type="ECO:0000256" key="1">
    <source>
        <dbReference type="SAM" id="SignalP"/>
    </source>
</evidence>